<dbReference type="Gene3D" id="3.30.390.130">
    <property type="match status" value="1"/>
</dbReference>
<keyword evidence="5" id="KW-0808">Transferase</keyword>
<gene>
    <name evidence="9" type="ORF">FRACYDRAFT_269181</name>
</gene>
<evidence type="ECO:0000256" key="7">
    <source>
        <dbReference type="PROSITE-ProRule" id="PRU00175"/>
    </source>
</evidence>
<comment type="catalytic activity">
    <reaction evidence="1">
        <text>S-ubiquitinyl-[E2 ubiquitin-conjugating enzyme]-L-cysteine + [acceptor protein]-L-lysine = [E2 ubiquitin-conjugating enzyme]-L-cysteine + N(6)-ubiquitinyl-[acceptor protein]-L-lysine.</text>
        <dbReference type="EC" id="2.3.2.27"/>
    </reaction>
</comment>
<dbReference type="GO" id="GO:0061630">
    <property type="term" value="F:ubiquitin protein ligase activity"/>
    <property type="evidence" value="ECO:0007669"/>
    <property type="project" value="UniProtKB-EC"/>
</dbReference>
<dbReference type="PANTHER" id="PTHR12622">
    <property type="entry name" value="DELTEX-RELATED"/>
    <property type="match status" value="1"/>
</dbReference>
<dbReference type="GO" id="GO:0007219">
    <property type="term" value="P:Notch signaling pathway"/>
    <property type="evidence" value="ECO:0007669"/>
    <property type="project" value="InterPro"/>
</dbReference>
<dbReference type="AlphaFoldDB" id="A0A1E7FAY2"/>
<evidence type="ECO:0000256" key="3">
    <source>
        <dbReference type="ARBA" id="ARBA00009413"/>
    </source>
</evidence>
<sequence length="253" mass="27776">MIAPVALLGSGATPFITTTAANNSIQNEQIDYQAPSQGNTIDQLSQYLEPVVFDTTNNKDECPICLDVLHQTSGAATSTVVRMKKCRHCFHKDCIVKMFQSQHNRCPTCRELIDGDGLGQGPSGRMTITFISGKNCPGFEYDCNGVIEIYYSMPSGIQTSYMENPGQNYFGTSRKAYLPHNESGRKLLARLKFAFTHGLVFRIGTSLTTGTANEITWASIHHKTSLNAGAHGYPDDQYLTNCNDALDALHVPK</sequence>
<dbReference type="EMBL" id="KV784359">
    <property type="protein sequence ID" value="OEU14993.1"/>
    <property type="molecule type" value="Genomic_DNA"/>
</dbReference>
<dbReference type="SMART" id="SM00184">
    <property type="entry name" value="RING"/>
    <property type="match status" value="1"/>
</dbReference>
<evidence type="ECO:0000313" key="9">
    <source>
        <dbReference type="EMBL" id="OEU14993.1"/>
    </source>
</evidence>
<evidence type="ECO:0000256" key="5">
    <source>
        <dbReference type="ARBA" id="ARBA00022679"/>
    </source>
</evidence>
<protein>
    <recommendedName>
        <fullName evidence="4">RING-type E3 ubiquitin transferase</fullName>
        <ecNumber evidence="4">2.3.2.27</ecNumber>
    </recommendedName>
</protein>
<dbReference type="InParanoid" id="A0A1E7FAY2"/>
<dbReference type="EC" id="2.3.2.27" evidence="4"/>
<evidence type="ECO:0000259" key="8">
    <source>
        <dbReference type="PROSITE" id="PS50089"/>
    </source>
</evidence>
<dbReference type="Pfam" id="PF18102">
    <property type="entry name" value="DTC"/>
    <property type="match status" value="1"/>
</dbReference>
<dbReference type="UniPathway" id="UPA00143"/>
<evidence type="ECO:0000256" key="1">
    <source>
        <dbReference type="ARBA" id="ARBA00000900"/>
    </source>
</evidence>
<evidence type="ECO:0000256" key="6">
    <source>
        <dbReference type="ARBA" id="ARBA00022723"/>
    </source>
</evidence>
<keyword evidence="7" id="KW-0862">Zinc</keyword>
<dbReference type="InterPro" id="IPR039399">
    <property type="entry name" value="Deltex_C_sf"/>
</dbReference>
<evidence type="ECO:0000256" key="4">
    <source>
        <dbReference type="ARBA" id="ARBA00012483"/>
    </source>
</evidence>
<keyword evidence="6" id="KW-0479">Metal-binding</keyword>
<keyword evidence="7" id="KW-0863">Zinc-finger</keyword>
<dbReference type="Gene3D" id="3.30.40.10">
    <property type="entry name" value="Zinc/RING finger domain, C3HC4 (zinc finger)"/>
    <property type="match status" value="1"/>
</dbReference>
<dbReference type="InterPro" id="IPR013083">
    <property type="entry name" value="Znf_RING/FYVE/PHD"/>
</dbReference>
<dbReference type="SUPFAM" id="SSF57850">
    <property type="entry name" value="RING/U-box"/>
    <property type="match status" value="1"/>
</dbReference>
<comment type="similarity">
    <text evidence="3">Belongs to the Deltex family.</text>
</comment>
<dbReference type="InterPro" id="IPR039396">
    <property type="entry name" value="Deltex_C"/>
</dbReference>
<dbReference type="CDD" id="cd16448">
    <property type="entry name" value="RING-H2"/>
    <property type="match status" value="1"/>
</dbReference>
<evidence type="ECO:0000313" key="10">
    <source>
        <dbReference type="Proteomes" id="UP000095751"/>
    </source>
</evidence>
<dbReference type="PROSITE" id="PS50089">
    <property type="entry name" value="ZF_RING_2"/>
    <property type="match status" value="1"/>
</dbReference>
<comment type="pathway">
    <text evidence="2">Protein modification; protein ubiquitination.</text>
</comment>
<dbReference type="GO" id="GO:0008270">
    <property type="term" value="F:zinc ion binding"/>
    <property type="evidence" value="ECO:0007669"/>
    <property type="project" value="UniProtKB-KW"/>
</dbReference>
<dbReference type="Pfam" id="PF13639">
    <property type="entry name" value="zf-RING_2"/>
    <property type="match status" value="1"/>
</dbReference>
<accession>A0A1E7FAY2</accession>
<dbReference type="InterPro" id="IPR039398">
    <property type="entry name" value="Deltex_fam"/>
</dbReference>
<keyword evidence="10" id="KW-1185">Reference proteome</keyword>
<name>A0A1E7FAY2_9STRA</name>
<proteinExistence type="inferred from homology"/>
<dbReference type="OrthoDB" id="200848at2759"/>
<dbReference type="InterPro" id="IPR001841">
    <property type="entry name" value="Znf_RING"/>
</dbReference>
<dbReference type="GO" id="GO:0016567">
    <property type="term" value="P:protein ubiquitination"/>
    <property type="evidence" value="ECO:0007669"/>
    <property type="project" value="UniProtKB-UniPathway"/>
</dbReference>
<evidence type="ECO:0000256" key="2">
    <source>
        <dbReference type="ARBA" id="ARBA00004906"/>
    </source>
</evidence>
<feature type="domain" description="RING-type" evidence="8">
    <location>
        <begin position="62"/>
        <end position="110"/>
    </location>
</feature>
<reference evidence="9 10" key="1">
    <citation type="submission" date="2016-09" db="EMBL/GenBank/DDBJ databases">
        <title>Extensive genetic diversity and differential bi-allelic expression allows diatom success in the polar Southern Ocean.</title>
        <authorList>
            <consortium name="DOE Joint Genome Institute"/>
            <person name="Mock T."/>
            <person name="Otillar R.P."/>
            <person name="Strauss J."/>
            <person name="Dupont C."/>
            <person name="Frickenhaus S."/>
            <person name="Maumus F."/>
            <person name="Mcmullan M."/>
            <person name="Sanges R."/>
            <person name="Schmutz J."/>
            <person name="Toseland A."/>
            <person name="Valas R."/>
            <person name="Veluchamy A."/>
            <person name="Ward B.J."/>
            <person name="Allen A."/>
            <person name="Barry K."/>
            <person name="Falciatore A."/>
            <person name="Ferrante M."/>
            <person name="Fortunato A.E."/>
            <person name="Gloeckner G."/>
            <person name="Gruber A."/>
            <person name="Hipkin R."/>
            <person name="Janech M."/>
            <person name="Kroth P."/>
            <person name="Leese F."/>
            <person name="Lindquist E."/>
            <person name="Lyon B.R."/>
            <person name="Martin J."/>
            <person name="Mayer C."/>
            <person name="Parker M."/>
            <person name="Quesneville H."/>
            <person name="Raymond J."/>
            <person name="Uhlig C."/>
            <person name="Valentin K.U."/>
            <person name="Worden A.Z."/>
            <person name="Armbrust E.V."/>
            <person name="Bowler C."/>
            <person name="Green B."/>
            <person name="Moulton V."/>
            <person name="Van Oosterhout C."/>
            <person name="Grigoriev I."/>
        </authorList>
    </citation>
    <scope>NUCLEOTIDE SEQUENCE [LARGE SCALE GENOMIC DNA]</scope>
    <source>
        <strain evidence="9 10">CCMP1102</strain>
    </source>
</reference>
<dbReference type="Proteomes" id="UP000095751">
    <property type="component" value="Unassembled WGS sequence"/>
</dbReference>
<dbReference type="KEGG" id="fcy:FRACYDRAFT_269181"/>
<organism evidence="9 10">
    <name type="scientific">Fragilariopsis cylindrus CCMP1102</name>
    <dbReference type="NCBI Taxonomy" id="635003"/>
    <lineage>
        <taxon>Eukaryota</taxon>
        <taxon>Sar</taxon>
        <taxon>Stramenopiles</taxon>
        <taxon>Ochrophyta</taxon>
        <taxon>Bacillariophyta</taxon>
        <taxon>Bacillariophyceae</taxon>
        <taxon>Bacillariophycidae</taxon>
        <taxon>Bacillariales</taxon>
        <taxon>Bacillariaceae</taxon>
        <taxon>Fragilariopsis</taxon>
    </lineage>
</organism>